<keyword evidence="2" id="KW-1133">Transmembrane helix</keyword>
<dbReference type="GO" id="GO:0004713">
    <property type="term" value="F:protein tyrosine kinase activity"/>
    <property type="evidence" value="ECO:0007669"/>
    <property type="project" value="TreeGrafter"/>
</dbReference>
<dbReference type="GO" id="GO:0005886">
    <property type="term" value="C:plasma membrane"/>
    <property type="evidence" value="ECO:0007669"/>
    <property type="project" value="TreeGrafter"/>
</dbReference>
<keyword evidence="4" id="KW-1185">Reference proteome</keyword>
<evidence type="ECO:0000313" key="3">
    <source>
        <dbReference type="EMBL" id="KAB2814842.1"/>
    </source>
</evidence>
<name>A0A6N6RMR3_9FLAO</name>
<evidence type="ECO:0000256" key="2">
    <source>
        <dbReference type="SAM" id="Phobius"/>
    </source>
</evidence>
<accession>A0A6N6RMR3</accession>
<dbReference type="InterPro" id="IPR050445">
    <property type="entry name" value="Bact_polysacc_biosynth/exp"/>
</dbReference>
<dbReference type="EMBL" id="WBVO01000001">
    <property type="protein sequence ID" value="KAB2814842.1"/>
    <property type="molecule type" value="Genomic_DNA"/>
</dbReference>
<dbReference type="Proteomes" id="UP000468650">
    <property type="component" value="Unassembled WGS sequence"/>
</dbReference>
<gene>
    <name evidence="3" type="ORF">F8C67_03580</name>
</gene>
<feature type="coiled-coil region" evidence="1">
    <location>
        <begin position="224"/>
        <end position="295"/>
    </location>
</feature>
<sequence length="703" mass="80316">MTLRQLISLLGKNLKFLIIGAVGVSALVFVLTMNEQKVYESKTEIYTGIASGISLDNVESAKSDFFSINSEFDNMTNVIKSRQTLEDVGIKLLAEEALGWSKGMYLDLEYATWVPEEIWSAWVTDTNALAIEAQVRKFKVQEHGSELHKQLFSVEWSPFSAQAIQAVKVNRLNNSDFLEIQYQWSNPRIAQRTLEILNEVFLDRMAVIKKRQANNVVEYFRLQTEAAMARLKDAEERLKDFRIDNNIINYIEQTKQLAVMKERLEDERQKEVATYEASKAAVEELESKLANHREITRFSDDLLRKRQELTDLNTQIALLEVYYRDQDEVDELRERSEELREELSHVLATRYDLGKSTEGLPIAQLLDEWLMATLSVDRSAARLEVFQERMRYFRAQYEEFAPLGSQLGRMEREIGVHEKNYLELLHSYNLALMRLENEEVSSGGAVVTVPPNYALDPLPTKRKLLIIVGFIVGAIIPLSVLILRAFLDRALRTAKFAEGKIGIRVIGGFPSFEEVENKKIDGKYALQRAGVMVAQNFLPRAVNEHKVVTFFATSEHDSTPGVVLQIRDYLKQHGLDVATVGYTEEFDQQIASSDMLDAARIESMIQDARGNASLVLVLLPPLLNQPYSPQSLSQSDQFVLLADASREWYNSDALSLKELMDKSEKTPGAVLFNMRIEDVESLIGEVPQRYNWFIRKLLKYSPK</sequence>
<reference evidence="3 4" key="1">
    <citation type="submission" date="2019-09" db="EMBL/GenBank/DDBJ databases">
        <title>Genomes of family Cryomorphaceae.</title>
        <authorList>
            <person name="Bowman J.P."/>
        </authorList>
    </citation>
    <scope>NUCLEOTIDE SEQUENCE [LARGE SCALE GENOMIC DNA]</scope>
    <source>
        <strain evidence="3 4">LMG 25704</strain>
    </source>
</reference>
<proteinExistence type="predicted"/>
<dbReference type="AlphaFoldDB" id="A0A6N6RMR3"/>
<comment type="caution">
    <text evidence="3">The sequence shown here is derived from an EMBL/GenBank/DDBJ whole genome shotgun (WGS) entry which is preliminary data.</text>
</comment>
<feature type="transmembrane region" description="Helical" evidence="2">
    <location>
        <begin position="464"/>
        <end position="487"/>
    </location>
</feature>
<dbReference type="OrthoDB" id="781284at2"/>
<dbReference type="PANTHER" id="PTHR32309:SF13">
    <property type="entry name" value="FERRIC ENTEROBACTIN TRANSPORT PROTEIN FEPE"/>
    <property type="match status" value="1"/>
</dbReference>
<feature type="coiled-coil region" evidence="1">
    <location>
        <begin position="322"/>
        <end position="349"/>
    </location>
</feature>
<keyword evidence="2" id="KW-0812">Transmembrane</keyword>
<dbReference type="PANTHER" id="PTHR32309">
    <property type="entry name" value="TYROSINE-PROTEIN KINASE"/>
    <property type="match status" value="1"/>
</dbReference>
<evidence type="ECO:0000313" key="4">
    <source>
        <dbReference type="Proteomes" id="UP000468650"/>
    </source>
</evidence>
<protein>
    <recommendedName>
        <fullName evidence="5">Polysaccharide chain length determinant N-terminal domain-containing protein</fullName>
    </recommendedName>
</protein>
<organism evidence="3 4">
    <name type="scientific">Phaeocystidibacter luteus</name>
    <dbReference type="NCBI Taxonomy" id="911197"/>
    <lineage>
        <taxon>Bacteria</taxon>
        <taxon>Pseudomonadati</taxon>
        <taxon>Bacteroidota</taxon>
        <taxon>Flavobacteriia</taxon>
        <taxon>Flavobacteriales</taxon>
        <taxon>Phaeocystidibacteraceae</taxon>
        <taxon>Phaeocystidibacter</taxon>
    </lineage>
</organism>
<evidence type="ECO:0000256" key="1">
    <source>
        <dbReference type="SAM" id="Coils"/>
    </source>
</evidence>
<keyword evidence="2" id="KW-0472">Membrane</keyword>
<evidence type="ECO:0008006" key="5">
    <source>
        <dbReference type="Google" id="ProtNLM"/>
    </source>
</evidence>
<feature type="transmembrane region" description="Helical" evidence="2">
    <location>
        <begin position="14"/>
        <end position="33"/>
    </location>
</feature>
<keyword evidence="1" id="KW-0175">Coiled coil</keyword>